<accession>A0A7H0HGF1</accession>
<dbReference type="AlphaFoldDB" id="A0A7H0HGF1"/>
<evidence type="ECO:0000259" key="1">
    <source>
        <dbReference type="SMART" id="SM00871"/>
    </source>
</evidence>
<dbReference type="InterPro" id="IPR010499">
    <property type="entry name" value="AraC_E-bd"/>
</dbReference>
<protein>
    <submittedName>
        <fullName evidence="2">GyrI-like domain-containing protein</fullName>
    </submittedName>
</protein>
<sequence length="156" mass="16944">MHVEIRTLPALRLAYLRHTGPYGAPGISQAWERLGAWCEARGLMQPRPKFYGISHDDPGATPAAQCRYDACVPVDAAFAPQGDVGVQPFAGGRYACARFTGPGRQIGAVWEWLYGQWLPASGLQADARAGVEVYDEDFAIDPATGAFSCWVCMPVR</sequence>
<proteinExistence type="predicted"/>
<feature type="domain" description="AraC effector-binding" evidence="1">
    <location>
        <begin position="1"/>
        <end position="156"/>
    </location>
</feature>
<dbReference type="SMART" id="SM00871">
    <property type="entry name" value="AraC_E_bind"/>
    <property type="match status" value="1"/>
</dbReference>
<dbReference type="Pfam" id="PF06445">
    <property type="entry name" value="GyrI-like"/>
    <property type="match status" value="1"/>
</dbReference>
<dbReference type="PANTHER" id="PTHR40055:SF1">
    <property type="entry name" value="TRANSCRIPTIONAL REGULATOR YGIV-RELATED"/>
    <property type="match status" value="1"/>
</dbReference>
<dbReference type="RefSeq" id="WP_187736600.1">
    <property type="nucleotide sequence ID" value="NZ_CP060790.1"/>
</dbReference>
<dbReference type="InterPro" id="IPR050908">
    <property type="entry name" value="SmbC-like"/>
</dbReference>
<dbReference type="InterPro" id="IPR029442">
    <property type="entry name" value="GyrI-like"/>
</dbReference>
<keyword evidence="3" id="KW-1185">Reference proteome</keyword>
<dbReference type="Gene3D" id="3.20.80.10">
    <property type="entry name" value="Regulatory factor, effector binding domain"/>
    <property type="match status" value="1"/>
</dbReference>
<reference evidence="2 3" key="1">
    <citation type="submission" date="2020-08" db="EMBL/GenBank/DDBJ databases">
        <title>Genome sequence of Acidovorax monticola KACC 19171T.</title>
        <authorList>
            <person name="Hyun D.-W."/>
            <person name="Bae J.-W."/>
        </authorList>
    </citation>
    <scope>NUCLEOTIDE SEQUENCE [LARGE SCALE GENOMIC DNA]</scope>
    <source>
        <strain evidence="2 3">KACC 19171</strain>
    </source>
</reference>
<evidence type="ECO:0000313" key="2">
    <source>
        <dbReference type="EMBL" id="QNP59617.1"/>
    </source>
</evidence>
<name>A0A7H0HGF1_9BURK</name>
<dbReference type="KEGG" id="amon:H9L24_00920"/>
<organism evidence="2 3">
    <name type="scientific">Paenacidovorax monticola</name>
    <dbReference type="NCBI Taxonomy" id="1926868"/>
    <lineage>
        <taxon>Bacteria</taxon>
        <taxon>Pseudomonadati</taxon>
        <taxon>Pseudomonadota</taxon>
        <taxon>Betaproteobacteria</taxon>
        <taxon>Burkholderiales</taxon>
        <taxon>Comamonadaceae</taxon>
        <taxon>Paenacidovorax</taxon>
    </lineage>
</organism>
<evidence type="ECO:0000313" key="3">
    <source>
        <dbReference type="Proteomes" id="UP000516057"/>
    </source>
</evidence>
<dbReference type="EMBL" id="CP060790">
    <property type="protein sequence ID" value="QNP59617.1"/>
    <property type="molecule type" value="Genomic_DNA"/>
</dbReference>
<dbReference type="PANTHER" id="PTHR40055">
    <property type="entry name" value="TRANSCRIPTIONAL REGULATOR YGIV-RELATED"/>
    <property type="match status" value="1"/>
</dbReference>
<dbReference type="InterPro" id="IPR011256">
    <property type="entry name" value="Reg_factor_effector_dom_sf"/>
</dbReference>
<dbReference type="Proteomes" id="UP000516057">
    <property type="component" value="Chromosome"/>
</dbReference>
<gene>
    <name evidence="2" type="ORF">H9L24_00920</name>
</gene>
<dbReference type="SUPFAM" id="SSF55136">
    <property type="entry name" value="Probable bacterial effector-binding domain"/>
    <property type="match status" value="1"/>
</dbReference>